<comment type="caution">
    <text evidence="1">The sequence shown here is derived from an EMBL/GenBank/DDBJ whole genome shotgun (WGS) entry which is preliminary data.</text>
</comment>
<reference evidence="1 2" key="1">
    <citation type="journal article" date="2024" name="Nat. Commun.">
        <title>Phylogenomics reveals the evolutionary origins of lichenization in chlorophyte algae.</title>
        <authorList>
            <person name="Puginier C."/>
            <person name="Libourel C."/>
            <person name="Otte J."/>
            <person name="Skaloud P."/>
            <person name="Haon M."/>
            <person name="Grisel S."/>
            <person name="Petersen M."/>
            <person name="Berrin J.G."/>
            <person name="Delaux P.M."/>
            <person name="Dal Grande F."/>
            <person name="Keller J."/>
        </authorList>
    </citation>
    <scope>NUCLEOTIDE SEQUENCE [LARGE SCALE GENOMIC DNA]</scope>
    <source>
        <strain evidence="1 2">SAG 2036</strain>
    </source>
</reference>
<name>A0AAW1PHY6_9CHLO</name>
<evidence type="ECO:0000313" key="2">
    <source>
        <dbReference type="Proteomes" id="UP001465755"/>
    </source>
</evidence>
<sequence>MASVLQISRVACARQQPQCFSIHKGRLAPRAAPRSQRRSLQICHGIGDDATQGWLDLSKLMSSSRKETKTAYDSLANLIGKDVHVDVNGWHLYLKDITATKGLKLDQVLAAAIGPEVTDSGYPDSDLEELLKKIPLELGKGKTTVSLFDAIPKTGIRNFSNAIKDYARDQK</sequence>
<accession>A0AAW1PHY6</accession>
<dbReference type="Proteomes" id="UP001465755">
    <property type="component" value="Unassembled WGS sequence"/>
</dbReference>
<evidence type="ECO:0000313" key="1">
    <source>
        <dbReference type="EMBL" id="KAK9809445.1"/>
    </source>
</evidence>
<keyword evidence="2" id="KW-1185">Reference proteome</keyword>
<dbReference type="AlphaFoldDB" id="A0AAW1PHY6"/>
<gene>
    <name evidence="1" type="ORF">WJX73_008183</name>
</gene>
<organism evidence="1 2">
    <name type="scientific">Symbiochloris irregularis</name>
    <dbReference type="NCBI Taxonomy" id="706552"/>
    <lineage>
        <taxon>Eukaryota</taxon>
        <taxon>Viridiplantae</taxon>
        <taxon>Chlorophyta</taxon>
        <taxon>core chlorophytes</taxon>
        <taxon>Trebouxiophyceae</taxon>
        <taxon>Trebouxiales</taxon>
        <taxon>Trebouxiaceae</taxon>
        <taxon>Symbiochloris</taxon>
    </lineage>
</organism>
<dbReference type="EMBL" id="JALJOQ010000020">
    <property type="protein sequence ID" value="KAK9809445.1"/>
    <property type="molecule type" value="Genomic_DNA"/>
</dbReference>
<dbReference type="InterPro" id="IPR021518">
    <property type="entry name" value="DUF3181"/>
</dbReference>
<proteinExistence type="predicted"/>
<dbReference type="Pfam" id="PF11378">
    <property type="entry name" value="DUF3181"/>
    <property type="match status" value="1"/>
</dbReference>
<protein>
    <submittedName>
        <fullName evidence="1">Uncharacterized protein</fullName>
    </submittedName>
</protein>